<reference evidence="1 2" key="1">
    <citation type="journal article" date="2018" name="Int. J. Syst. Evol. Microbiol.">
        <title>Zhouia spongiae sp. nov., isolated from a marine sponge.</title>
        <authorList>
            <person name="Zhuang L."/>
            <person name="Lin B."/>
            <person name="Qin F."/>
            <person name="Luo L."/>
        </authorList>
    </citation>
    <scope>NUCLEOTIDE SEQUENCE [LARGE SCALE GENOMIC DNA]</scope>
    <source>
        <strain evidence="1 2">HN-Y44</strain>
    </source>
</reference>
<evidence type="ECO:0000313" key="1">
    <source>
        <dbReference type="EMBL" id="UNY98122.1"/>
    </source>
</evidence>
<proteinExistence type="predicted"/>
<protein>
    <submittedName>
        <fullName evidence="1">Uncharacterized protein</fullName>
    </submittedName>
</protein>
<keyword evidence="2" id="KW-1185">Reference proteome</keyword>
<organism evidence="1 2">
    <name type="scientific">Zhouia spongiae</name>
    <dbReference type="NCBI Taxonomy" id="2202721"/>
    <lineage>
        <taxon>Bacteria</taxon>
        <taxon>Pseudomonadati</taxon>
        <taxon>Bacteroidota</taxon>
        <taxon>Flavobacteriia</taxon>
        <taxon>Flavobacteriales</taxon>
        <taxon>Flavobacteriaceae</taxon>
        <taxon>Zhouia</taxon>
    </lineage>
</organism>
<accession>A0ABY3YJW9</accession>
<dbReference type="Proteomes" id="UP000829476">
    <property type="component" value="Chromosome"/>
</dbReference>
<name>A0ABY3YJW9_9FLAO</name>
<gene>
    <name evidence="1" type="ORF">MQE36_13635</name>
</gene>
<dbReference type="EMBL" id="CP094326">
    <property type="protein sequence ID" value="UNY98122.1"/>
    <property type="molecule type" value="Genomic_DNA"/>
</dbReference>
<dbReference type="RefSeq" id="WP_242936532.1">
    <property type="nucleotide sequence ID" value="NZ_CP094326.1"/>
</dbReference>
<sequence length="111" mass="13027">MKLKPVKHIVLLAFSFILSGMLFLPTLLGLAHAFSDHEHTQCYEFDATHFHKKDIECEIYKFKSNQYVYHVHGFTEPSNLQTPSQQVFNYYFFLSEFQSLHFLLRGPPSIV</sequence>
<evidence type="ECO:0000313" key="2">
    <source>
        <dbReference type="Proteomes" id="UP000829476"/>
    </source>
</evidence>